<feature type="compositionally biased region" description="Polar residues" evidence="1">
    <location>
        <begin position="621"/>
        <end position="635"/>
    </location>
</feature>
<dbReference type="SUPFAM" id="SSF48371">
    <property type="entry name" value="ARM repeat"/>
    <property type="match status" value="1"/>
</dbReference>
<dbReference type="Pfam" id="PF12422">
    <property type="entry name" value="Condensin2nSMC"/>
    <property type="match status" value="1"/>
</dbReference>
<feature type="region of interest" description="Disordered" evidence="1">
    <location>
        <begin position="788"/>
        <end position="809"/>
    </location>
</feature>
<evidence type="ECO:0000313" key="3">
    <source>
        <dbReference type="Proteomes" id="UP000247409"/>
    </source>
</evidence>
<feature type="region of interest" description="Disordered" evidence="1">
    <location>
        <begin position="599"/>
        <end position="645"/>
    </location>
</feature>
<accession>A0A2V3IJ39</accession>
<dbReference type="InterPro" id="IPR016024">
    <property type="entry name" value="ARM-type_fold"/>
</dbReference>
<dbReference type="PANTHER" id="PTHR16199">
    <property type="entry name" value="CONDENSIN-2 COMPLEX SUBUNIT G2"/>
    <property type="match status" value="1"/>
</dbReference>
<comment type="caution">
    <text evidence="2">The sequence shown here is derived from an EMBL/GenBank/DDBJ whole genome shotgun (WGS) entry which is preliminary data.</text>
</comment>
<dbReference type="Proteomes" id="UP000247409">
    <property type="component" value="Unassembled WGS sequence"/>
</dbReference>
<proteinExistence type="predicted"/>
<dbReference type="GO" id="GO:0005634">
    <property type="term" value="C:nucleus"/>
    <property type="evidence" value="ECO:0007669"/>
    <property type="project" value="InterPro"/>
</dbReference>
<gene>
    <name evidence="2" type="ORF">BWQ96_08188</name>
</gene>
<dbReference type="EMBL" id="NBIV01000177">
    <property type="protein sequence ID" value="PXF42082.1"/>
    <property type="molecule type" value="Genomic_DNA"/>
</dbReference>
<dbReference type="STRING" id="448386.A0A2V3IJ39"/>
<reference evidence="2 3" key="1">
    <citation type="journal article" date="2018" name="Mol. Biol. Evol.">
        <title>Analysis of the draft genome of the red seaweed Gracilariopsis chorda provides insights into genome size evolution in Rhodophyta.</title>
        <authorList>
            <person name="Lee J."/>
            <person name="Yang E.C."/>
            <person name="Graf L."/>
            <person name="Yang J.H."/>
            <person name="Qiu H."/>
            <person name="Zel Zion U."/>
            <person name="Chan C.X."/>
            <person name="Stephens T.G."/>
            <person name="Weber A.P.M."/>
            <person name="Boo G.H."/>
            <person name="Boo S.M."/>
            <person name="Kim K.M."/>
            <person name="Shin Y."/>
            <person name="Jung M."/>
            <person name="Lee S.J."/>
            <person name="Yim H.S."/>
            <person name="Lee J.H."/>
            <person name="Bhattacharya D."/>
            <person name="Yoon H.S."/>
        </authorList>
    </citation>
    <scope>NUCLEOTIDE SEQUENCE [LARGE SCALE GENOMIC DNA]</scope>
    <source>
        <strain evidence="2 3">SKKU-2015</strain>
        <tissue evidence="2">Whole body</tissue>
    </source>
</reference>
<keyword evidence="3" id="KW-1185">Reference proteome</keyword>
<dbReference type="AlphaFoldDB" id="A0A2V3IJ39"/>
<evidence type="ECO:0000313" key="2">
    <source>
        <dbReference type="EMBL" id="PXF42082.1"/>
    </source>
</evidence>
<dbReference type="GO" id="GO:0000070">
    <property type="term" value="P:mitotic sister chromatid segregation"/>
    <property type="evidence" value="ECO:0007669"/>
    <property type="project" value="TreeGrafter"/>
</dbReference>
<evidence type="ECO:0000256" key="1">
    <source>
        <dbReference type="SAM" id="MobiDB-lite"/>
    </source>
</evidence>
<organism evidence="2 3">
    <name type="scientific">Gracilariopsis chorda</name>
    <dbReference type="NCBI Taxonomy" id="448386"/>
    <lineage>
        <taxon>Eukaryota</taxon>
        <taxon>Rhodophyta</taxon>
        <taxon>Florideophyceae</taxon>
        <taxon>Rhodymeniophycidae</taxon>
        <taxon>Gracilariales</taxon>
        <taxon>Gracilariaceae</taxon>
        <taxon>Gracilariopsis</taxon>
    </lineage>
</organism>
<dbReference type="InterPro" id="IPR024741">
    <property type="entry name" value="Condensin2_G2"/>
</dbReference>
<feature type="compositionally biased region" description="Basic residues" evidence="1">
    <location>
        <begin position="605"/>
        <end position="618"/>
    </location>
</feature>
<protein>
    <submittedName>
        <fullName evidence="2">Condensin-2 complex subunit G2</fullName>
    </submittedName>
</protein>
<dbReference type="InterPro" id="IPR011989">
    <property type="entry name" value="ARM-like"/>
</dbReference>
<dbReference type="PANTHER" id="PTHR16199:SF4">
    <property type="entry name" value="CONDENSIN-2 COMPLEX SUBUNIT G2"/>
    <property type="match status" value="1"/>
</dbReference>
<dbReference type="Gene3D" id="1.25.10.10">
    <property type="entry name" value="Leucine-rich Repeat Variant"/>
    <property type="match status" value="1"/>
</dbReference>
<dbReference type="OrthoDB" id="10062843at2759"/>
<sequence length="1263" mass="141372">MEKSCTWLVKELSDGEPSSLCRIYERHRSQDDSFDLQETLTFLPDKSQPEVASLIQEAIAKTTTTAYAETHDSQKVTSRERDMEGRTDALKAGIDMTWFLVQNRKNPPNASLRELIVYLHEKLLSTTHRQVQNQISKICEWMWSVSDPQREEIVPCTMLYLLLRSFGEESKIYDPSYPPSRKGGTATDVRRVYAMRKALNALNLSPSSSHAETLRTLLLRCTSSAVYLRVDEGRKFLAHLLTVEDVQNAVFDALVNQLATVKKHSARLFGIVFLVAWKVQRSDWLAKKLMKVSEFAIRAGSEPYASNLRTVLSAFHANKRVNGVDLLLNRIYGPVLFGNLMVANAVVRRNAVMILADAFPIHDPGELREEIAKTIGYQCSKLLELLEDPSPIVRKASVEGTCRVLGLFWDLVPLASAKRMIDIITSKLAFDTSAAQVRLAVFEGIEFMVQNHLAGELLSRAVPRLKNLIHDKVERVRLAFLDLLISVKAKRMQSLRYFDIVPVEDLLLRLPKESTPAATKIMNLIVTSYFPLEKKDKTSDEIALSRRRACLSMLGTSKEAAKYFYKHVNLHVPPGPLCEFVMTIAEAAVEAHENIEERIQDGNKKGRRVQRKSSRRRLPINQENIQPRNENTNCGDENDRPLKPDNEISRSTLFGVVADVLVAISPSLQKEKNKPLRTYLDRVFGGDALKPMLTEQGNSLLLRATVWRMAGCISESRMRPIITIWREQMDSVMDLSRDSHADVASFHELLAALMSCGIRWKLLPTLSAVISGWSDGAITGCRTSTIGAKTQKKARGSTRAGSTTSKANRSPSMIRKNALFALRACSNILLENNDFRELFLSSIAMDSSASSHSEPHEQWTQLISTLRKGSLGALDHSLESEDSDMADEAQPGSQLLLGSLADTWKTALMFISSLQYDERAYKEMRELLQWCAGDELWLRAFSQNEPFGVAMISLCLGFSADVVALGNANEQDLLCIEKLAQHVKKITDYEEKVLSRAILEILRIAFMLREQYVLDCNDDRASSKSCASGLRRTAASMLKLALDVLMKCEVSDERLTGVPAKQTVLEKFICGVMLEMQREGDPSDFQQVFSSCLLSVFGDCDTAEHNLLASTLCNIFTTLVTSASDAAPSNACELFSAVVTCMRFGALGPPSDKAVVSFTGFTLSALFQRYTNTGDTTKGPTVGARQFFAHVQDMIGSQFPETEEDSDASQEVPEELHEIRSTLNALRNLTEKDVETIQHRDDRARVVLNFDEEVNNEDKNEER</sequence>
<name>A0A2V3IJ39_9FLOR</name>
<dbReference type="GO" id="GO:0000796">
    <property type="term" value="C:condensin complex"/>
    <property type="evidence" value="ECO:0007669"/>
    <property type="project" value="TreeGrafter"/>
</dbReference>
<feature type="compositionally biased region" description="Polar residues" evidence="1">
    <location>
        <begin position="799"/>
        <end position="809"/>
    </location>
</feature>